<dbReference type="Proteomes" id="UP000613011">
    <property type="component" value="Unassembled WGS sequence"/>
</dbReference>
<organism evidence="1 2">
    <name type="scientific">Ramlibacter aurantiacus</name>
    <dbReference type="NCBI Taxonomy" id="2801330"/>
    <lineage>
        <taxon>Bacteria</taxon>
        <taxon>Pseudomonadati</taxon>
        <taxon>Pseudomonadota</taxon>
        <taxon>Betaproteobacteria</taxon>
        <taxon>Burkholderiales</taxon>
        <taxon>Comamonadaceae</taxon>
        <taxon>Ramlibacter</taxon>
    </lineage>
</organism>
<sequence length="63" mass="6907">MNSVTWALQCASQCVQAASVRRQGVRPSPCDLMAIAQLEQAAIRWIGIAQRRLQYARGGIPPI</sequence>
<keyword evidence="2" id="KW-1185">Reference proteome</keyword>
<dbReference type="AlphaFoldDB" id="A0A937D891"/>
<name>A0A937D891_9BURK</name>
<protein>
    <submittedName>
        <fullName evidence="1">Uncharacterized protein</fullName>
    </submittedName>
</protein>
<evidence type="ECO:0000313" key="2">
    <source>
        <dbReference type="Proteomes" id="UP000613011"/>
    </source>
</evidence>
<reference evidence="1" key="1">
    <citation type="submission" date="2021-01" db="EMBL/GenBank/DDBJ databases">
        <title>Ramlibacter sp. strain AW1 16S ribosomal RNA gene Genome sequencing and assembly.</title>
        <authorList>
            <person name="Kang M."/>
        </authorList>
    </citation>
    <scope>NUCLEOTIDE SEQUENCE</scope>
    <source>
        <strain evidence="1">AW1</strain>
    </source>
</reference>
<evidence type="ECO:0000313" key="1">
    <source>
        <dbReference type="EMBL" id="MBL0422813.1"/>
    </source>
</evidence>
<proteinExistence type="predicted"/>
<accession>A0A937D891</accession>
<comment type="caution">
    <text evidence="1">The sequence shown here is derived from an EMBL/GenBank/DDBJ whole genome shotgun (WGS) entry which is preliminary data.</text>
</comment>
<dbReference type="EMBL" id="JAEQNA010000010">
    <property type="protein sequence ID" value="MBL0422813.1"/>
    <property type="molecule type" value="Genomic_DNA"/>
</dbReference>
<dbReference type="RefSeq" id="WP_201685956.1">
    <property type="nucleotide sequence ID" value="NZ_JAEQNA010000010.1"/>
</dbReference>
<gene>
    <name evidence="1" type="ORF">JI739_20930</name>
</gene>